<comment type="caution">
    <text evidence="10">The sequence shown here is derived from an EMBL/GenBank/DDBJ whole genome shotgun (WGS) entry which is preliminary data.</text>
</comment>
<evidence type="ECO:0000256" key="4">
    <source>
        <dbReference type="ARBA" id="ARBA00022729"/>
    </source>
</evidence>
<dbReference type="Gene3D" id="2.60.40.1180">
    <property type="entry name" value="Golgi alpha-mannosidase II"/>
    <property type="match status" value="1"/>
</dbReference>
<dbReference type="EC" id="3.2.1.51" evidence="3"/>
<name>A0ABS8PX69_9BACT</name>
<dbReference type="InterPro" id="IPR031919">
    <property type="entry name" value="Fucosidase_C"/>
</dbReference>
<dbReference type="InterPro" id="IPR000933">
    <property type="entry name" value="Glyco_hydro_29"/>
</dbReference>
<organism evidence="10 11">
    <name type="scientific">Niabella pedocola</name>
    <dbReference type="NCBI Taxonomy" id="1752077"/>
    <lineage>
        <taxon>Bacteria</taxon>
        <taxon>Pseudomonadati</taxon>
        <taxon>Bacteroidota</taxon>
        <taxon>Chitinophagia</taxon>
        <taxon>Chitinophagales</taxon>
        <taxon>Chitinophagaceae</taxon>
        <taxon>Niabella</taxon>
    </lineage>
</organism>
<comment type="similarity">
    <text evidence="2">Belongs to the glycosyl hydrolase 29 family.</text>
</comment>
<evidence type="ECO:0000313" key="10">
    <source>
        <dbReference type="EMBL" id="MCD2425658.1"/>
    </source>
</evidence>
<keyword evidence="5" id="KW-0378">Hydrolase</keyword>
<dbReference type="EMBL" id="JAJNEC010000007">
    <property type="protein sequence ID" value="MCD2425658.1"/>
    <property type="molecule type" value="Genomic_DNA"/>
</dbReference>
<feature type="domain" description="Glycoside hydrolase family 29 N-terminal" evidence="8">
    <location>
        <begin position="23"/>
        <end position="354"/>
    </location>
</feature>
<evidence type="ECO:0000256" key="1">
    <source>
        <dbReference type="ARBA" id="ARBA00004071"/>
    </source>
</evidence>
<sequence length="489" mass="55229">MMHRNLILFTVILFLFANATAQTATPGADNQTAEAGTKRMQWWTDARFGMFLHWGLYSEAAGDWKGKPYRGNEHFMLYEKIPWKEYGSVLGHRFNPQKFDADAWVRMARDAGMKYVVITAKHHDGFAMYNSPSSDYNIVKQTPFAKDPLKAIAAACQKYGLRFCIYYSLGRDWQDPDVPTNWPVKGGRSNTWDYPDEDAKVLTRYLERKVKPQLRELLTQYGEIGIVWFDTFELVTPRQSEALKKLVLSIQPNCIVNNRIGGGFGDYTVMEQEIGNAIRTRPWESCITMSGMWGYNRYDSVWKSPELLVRQLTEIVSKGGNYLLNVGPKGDGSFPDQAITRLSVLGKWMRINGEAIYGTTPWKTAGELPDTIAIATHTAASNSMKDVLNDATSKHIFPEIRFTAKKNVVYVFANSMHEKQVAVKALGKASGEKIKSVSMLGSGKKVKWQQKATALILPLPPLTNTNVNVNVFKVVLEEQVSNTKRQIIN</sequence>
<evidence type="ECO:0000256" key="3">
    <source>
        <dbReference type="ARBA" id="ARBA00012662"/>
    </source>
</evidence>
<dbReference type="PANTHER" id="PTHR10030">
    <property type="entry name" value="ALPHA-L-FUCOSIDASE"/>
    <property type="match status" value="1"/>
</dbReference>
<feature type="domain" description="Alpha-L-fucosidase C-terminal" evidence="9">
    <location>
        <begin position="396"/>
        <end position="470"/>
    </location>
</feature>
<feature type="chain" id="PRO_5046310620" description="alpha-L-fucosidase" evidence="7">
    <location>
        <begin position="22"/>
        <end position="489"/>
    </location>
</feature>
<evidence type="ECO:0000256" key="7">
    <source>
        <dbReference type="SAM" id="SignalP"/>
    </source>
</evidence>
<dbReference type="PANTHER" id="PTHR10030:SF37">
    <property type="entry name" value="ALPHA-L-FUCOSIDASE-RELATED"/>
    <property type="match status" value="1"/>
</dbReference>
<evidence type="ECO:0000256" key="5">
    <source>
        <dbReference type="ARBA" id="ARBA00022801"/>
    </source>
</evidence>
<proteinExistence type="inferred from homology"/>
<dbReference type="InterPro" id="IPR017853">
    <property type="entry name" value="GH"/>
</dbReference>
<dbReference type="InterPro" id="IPR013780">
    <property type="entry name" value="Glyco_hydro_b"/>
</dbReference>
<dbReference type="Gene3D" id="3.20.20.80">
    <property type="entry name" value="Glycosidases"/>
    <property type="match status" value="1"/>
</dbReference>
<protein>
    <recommendedName>
        <fullName evidence="3">alpha-L-fucosidase</fullName>
        <ecNumber evidence="3">3.2.1.51</ecNumber>
    </recommendedName>
</protein>
<gene>
    <name evidence="10" type="ORF">LQ567_22935</name>
</gene>
<evidence type="ECO:0000313" key="11">
    <source>
        <dbReference type="Proteomes" id="UP001199816"/>
    </source>
</evidence>
<dbReference type="RefSeq" id="WP_231008209.1">
    <property type="nucleotide sequence ID" value="NZ_JAJNEC010000007.1"/>
</dbReference>
<dbReference type="Pfam" id="PF16757">
    <property type="entry name" value="Fucosidase_C"/>
    <property type="match status" value="1"/>
</dbReference>
<dbReference type="SUPFAM" id="SSF51445">
    <property type="entry name" value="(Trans)glycosidases"/>
    <property type="match status" value="1"/>
</dbReference>
<evidence type="ECO:0000259" key="8">
    <source>
        <dbReference type="Pfam" id="PF01120"/>
    </source>
</evidence>
<evidence type="ECO:0000256" key="2">
    <source>
        <dbReference type="ARBA" id="ARBA00007951"/>
    </source>
</evidence>
<dbReference type="InterPro" id="IPR057739">
    <property type="entry name" value="Glyco_hydro_29_N"/>
</dbReference>
<dbReference type="PRINTS" id="PR00741">
    <property type="entry name" value="GLHYDRLASE29"/>
</dbReference>
<dbReference type="SMART" id="SM00812">
    <property type="entry name" value="Alpha_L_fucos"/>
    <property type="match status" value="1"/>
</dbReference>
<keyword evidence="11" id="KW-1185">Reference proteome</keyword>
<feature type="signal peptide" evidence="7">
    <location>
        <begin position="1"/>
        <end position="21"/>
    </location>
</feature>
<dbReference type="Pfam" id="PF01120">
    <property type="entry name" value="Alpha_L_fucos"/>
    <property type="match status" value="1"/>
</dbReference>
<comment type="function">
    <text evidence="1">Alpha-L-fucosidase is responsible for hydrolyzing the alpha-1,6-linked fucose joined to the reducing-end N-acetylglucosamine of the carbohydrate moieties of glycoproteins.</text>
</comment>
<evidence type="ECO:0000259" key="9">
    <source>
        <dbReference type="Pfam" id="PF16757"/>
    </source>
</evidence>
<keyword evidence="6" id="KW-0326">Glycosidase</keyword>
<keyword evidence="4 7" id="KW-0732">Signal</keyword>
<dbReference type="Proteomes" id="UP001199816">
    <property type="component" value="Unassembled WGS sequence"/>
</dbReference>
<evidence type="ECO:0000256" key="6">
    <source>
        <dbReference type="ARBA" id="ARBA00023295"/>
    </source>
</evidence>
<dbReference type="InterPro" id="IPR016286">
    <property type="entry name" value="FUC_metazoa-typ"/>
</dbReference>
<dbReference type="PIRSF" id="PIRSF001092">
    <property type="entry name" value="Alpha-L-fucosidase"/>
    <property type="match status" value="1"/>
</dbReference>
<accession>A0ABS8PX69</accession>
<reference evidence="10 11" key="1">
    <citation type="submission" date="2021-11" db="EMBL/GenBank/DDBJ databases">
        <title>Genomic of Niabella pedocola.</title>
        <authorList>
            <person name="Wu T."/>
        </authorList>
    </citation>
    <scope>NUCLEOTIDE SEQUENCE [LARGE SCALE GENOMIC DNA]</scope>
    <source>
        <strain evidence="10 11">JCM 31011</strain>
    </source>
</reference>